<dbReference type="Proteomes" id="UP001372526">
    <property type="component" value="Unassembled WGS sequence"/>
</dbReference>
<dbReference type="InterPro" id="IPR012338">
    <property type="entry name" value="Beta-lactam/transpept-like"/>
</dbReference>
<comment type="caution">
    <text evidence="2">The sequence shown here is derived from an EMBL/GenBank/DDBJ whole genome shotgun (WGS) entry which is preliminary data.</text>
</comment>
<evidence type="ECO:0000259" key="1">
    <source>
        <dbReference type="Pfam" id="PF13354"/>
    </source>
</evidence>
<feature type="domain" description="Beta-lactamase class A catalytic" evidence="1">
    <location>
        <begin position="98"/>
        <end position="185"/>
    </location>
</feature>
<gene>
    <name evidence="2" type="ORF">WAZ07_22510</name>
</gene>
<protein>
    <submittedName>
        <fullName evidence="2">Serine hydrolase</fullName>
    </submittedName>
</protein>
<dbReference type="InterPro" id="IPR045155">
    <property type="entry name" value="Beta-lactam_cat"/>
</dbReference>
<dbReference type="Pfam" id="PF13354">
    <property type="entry name" value="Beta-lactamase2"/>
    <property type="match status" value="1"/>
</dbReference>
<dbReference type="Gene3D" id="3.40.710.10">
    <property type="entry name" value="DD-peptidase/beta-lactamase superfamily"/>
    <property type="match status" value="1"/>
</dbReference>
<keyword evidence="2" id="KW-0378">Hydrolase</keyword>
<organism evidence="2 3">
    <name type="scientific">Bacillus bruguierae</name>
    <dbReference type="NCBI Taxonomy" id="3127667"/>
    <lineage>
        <taxon>Bacteria</taxon>
        <taxon>Bacillati</taxon>
        <taxon>Bacillota</taxon>
        <taxon>Bacilli</taxon>
        <taxon>Bacillales</taxon>
        <taxon>Bacillaceae</taxon>
        <taxon>Bacillus</taxon>
    </lineage>
</organism>
<reference evidence="2 3" key="1">
    <citation type="submission" date="2024-01" db="EMBL/GenBank/DDBJ databases">
        <title>Seven novel Bacillus-like species.</title>
        <authorList>
            <person name="Liu G."/>
        </authorList>
    </citation>
    <scope>NUCLEOTIDE SEQUENCE [LARGE SCALE GENOMIC DNA]</scope>
    <source>
        <strain evidence="2 3">FJAT-51639</strain>
    </source>
</reference>
<sequence>MGLKNLLIKDVQQLIPSSVEIGLYLYDTKTNETLCINENKKFPLASLAKWIVGSIAFQKSEHIAPMTIKEAIRKHSREAYDCILEKIDIREMNIELQHMKLDILVNKDNTNITKNCGTPASVFQFMKFLYKHEKENMFIFESLKEQEDPDGFQFSNQYEWLHMTGGLETVCNDVGYLYLEDRVLFCIGFVRAYDENTAWYQLEQVLKNIGELIVQTYKNEE</sequence>
<evidence type="ECO:0000313" key="2">
    <source>
        <dbReference type="EMBL" id="MEI4803943.1"/>
    </source>
</evidence>
<dbReference type="SUPFAM" id="SSF56601">
    <property type="entry name" value="beta-lactamase/transpeptidase-like"/>
    <property type="match status" value="1"/>
</dbReference>
<keyword evidence="3" id="KW-1185">Reference proteome</keyword>
<dbReference type="GO" id="GO:0016787">
    <property type="term" value="F:hydrolase activity"/>
    <property type="evidence" value="ECO:0007669"/>
    <property type="project" value="UniProtKB-KW"/>
</dbReference>
<name>A0ABU8FN38_9BACI</name>
<evidence type="ECO:0000313" key="3">
    <source>
        <dbReference type="Proteomes" id="UP001372526"/>
    </source>
</evidence>
<proteinExistence type="predicted"/>
<dbReference type="EMBL" id="JBAWSX010000019">
    <property type="protein sequence ID" value="MEI4803943.1"/>
    <property type="molecule type" value="Genomic_DNA"/>
</dbReference>
<accession>A0ABU8FN38</accession>
<dbReference type="RefSeq" id="WP_336474232.1">
    <property type="nucleotide sequence ID" value="NZ_JBAWSX010000019.1"/>
</dbReference>